<dbReference type="EMBL" id="QGTJ01000003">
    <property type="protein sequence ID" value="PWV63264.1"/>
    <property type="molecule type" value="Genomic_DNA"/>
</dbReference>
<dbReference type="InterPro" id="IPR047055">
    <property type="entry name" value="MotA-like"/>
</dbReference>
<dbReference type="Proteomes" id="UP000246569">
    <property type="component" value="Unassembled WGS sequence"/>
</dbReference>
<keyword evidence="7" id="KW-0653">Protein transport</keyword>
<evidence type="ECO:0000256" key="6">
    <source>
        <dbReference type="ARBA" id="ARBA00023136"/>
    </source>
</evidence>
<dbReference type="PANTHER" id="PTHR30433">
    <property type="entry name" value="CHEMOTAXIS PROTEIN MOTA"/>
    <property type="match status" value="1"/>
</dbReference>
<keyword evidence="2" id="KW-1003">Cell membrane</keyword>
<dbReference type="InterPro" id="IPR002898">
    <property type="entry name" value="MotA_ExbB_proton_chnl"/>
</dbReference>
<dbReference type="PANTHER" id="PTHR30433:SF3">
    <property type="entry name" value="MOTILITY PROTEIN A"/>
    <property type="match status" value="1"/>
</dbReference>
<feature type="domain" description="Motility protein A N-terminal" evidence="10">
    <location>
        <begin position="7"/>
        <end position="73"/>
    </location>
</feature>
<dbReference type="GO" id="GO:0006935">
    <property type="term" value="P:chemotaxis"/>
    <property type="evidence" value="ECO:0007669"/>
    <property type="project" value="InterPro"/>
</dbReference>
<dbReference type="GO" id="GO:0005886">
    <property type="term" value="C:plasma membrane"/>
    <property type="evidence" value="ECO:0007669"/>
    <property type="project" value="UniProtKB-SubCell"/>
</dbReference>
<feature type="transmembrane region" description="Helical" evidence="8">
    <location>
        <begin position="181"/>
        <end position="204"/>
    </location>
</feature>
<keyword evidence="3 8" id="KW-0812">Transmembrane</keyword>
<keyword evidence="5 8" id="KW-1133">Transmembrane helix</keyword>
<evidence type="ECO:0000256" key="7">
    <source>
        <dbReference type="RuleBase" id="RU004057"/>
    </source>
</evidence>
<evidence type="ECO:0000259" key="10">
    <source>
        <dbReference type="Pfam" id="PF20560"/>
    </source>
</evidence>
<protein>
    <submittedName>
        <fullName evidence="11">Chemotaxis protein MotA</fullName>
    </submittedName>
</protein>
<keyword evidence="4" id="KW-0283">Flagellar rotation</keyword>
<evidence type="ECO:0000256" key="2">
    <source>
        <dbReference type="ARBA" id="ARBA00022475"/>
    </source>
</evidence>
<accession>A0A317MXL8</accession>
<dbReference type="OrthoDB" id="9806929at2"/>
<keyword evidence="7" id="KW-0813">Transport</keyword>
<evidence type="ECO:0000256" key="5">
    <source>
        <dbReference type="ARBA" id="ARBA00022989"/>
    </source>
</evidence>
<dbReference type="Pfam" id="PF20560">
    <property type="entry name" value="MotA_N"/>
    <property type="match status" value="1"/>
</dbReference>
<dbReference type="NCBIfam" id="NF006583">
    <property type="entry name" value="PRK09109.1"/>
    <property type="match status" value="1"/>
</dbReference>
<keyword evidence="6 8" id="KW-0472">Membrane</keyword>
<evidence type="ECO:0000256" key="1">
    <source>
        <dbReference type="ARBA" id="ARBA00004651"/>
    </source>
</evidence>
<feature type="transmembrane region" description="Helical" evidence="8">
    <location>
        <begin position="151"/>
        <end position="169"/>
    </location>
</feature>
<evidence type="ECO:0000256" key="3">
    <source>
        <dbReference type="ARBA" id="ARBA00022692"/>
    </source>
</evidence>
<dbReference type="InterPro" id="IPR046786">
    <property type="entry name" value="MotA_N"/>
</dbReference>
<dbReference type="Pfam" id="PF01618">
    <property type="entry name" value="MotA_ExbB"/>
    <property type="match status" value="1"/>
</dbReference>
<proteinExistence type="inferred from homology"/>
<feature type="domain" description="MotA/TolQ/ExbB proton channel" evidence="9">
    <location>
        <begin position="102"/>
        <end position="216"/>
    </location>
</feature>
<dbReference type="RefSeq" id="WP_110017772.1">
    <property type="nucleotide sequence ID" value="NZ_QGTJ01000003.1"/>
</dbReference>
<feature type="transmembrane region" description="Helical" evidence="8">
    <location>
        <begin position="34"/>
        <end position="56"/>
    </location>
</feature>
<dbReference type="GO" id="GO:0071978">
    <property type="term" value="P:bacterial-type flagellum-dependent swarming motility"/>
    <property type="evidence" value="ECO:0007669"/>
    <property type="project" value="InterPro"/>
</dbReference>
<evidence type="ECO:0000256" key="8">
    <source>
        <dbReference type="SAM" id="Phobius"/>
    </source>
</evidence>
<reference evidence="11 12" key="1">
    <citation type="submission" date="2018-05" db="EMBL/GenBank/DDBJ databases">
        <title>Genomic Encyclopedia of Type Strains, Phase IV (KMG-IV): sequencing the most valuable type-strain genomes for metagenomic binning, comparative biology and taxonomic classification.</title>
        <authorList>
            <person name="Goeker M."/>
        </authorList>
    </citation>
    <scope>NUCLEOTIDE SEQUENCE [LARGE SCALE GENOMIC DNA]</scope>
    <source>
        <strain evidence="11 12">DSM 23606</strain>
    </source>
</reference>
<name>A0A317MXL8_9GAMM</name>
<gene>
    <name evidence="11" type="ORF">C7443_103189</name>
</gene>
<comment type="similarity">
    <text evidence="7">Belongs to the exbB/tolQ family.</text>
</comment>
<keyword evidence="12" id="KW-1185">Reference proteome</keyword>
<dbReference type="AlphaFoldDB" id="A0A317MXL8"/>
<dbReference type="GO" id="GO:0015031">
    <property type="term" value="P:protein transport"/>
    <property type="evidence" value="ECO:0007669"/>
    <property type="project" value="UniProtKB-KW"/>
</dbReference>
<evidence type="ECO:0000259" key="9">
    <source>
        <dbReference type="Pfam" id="PF01618"/>
    </source>
</evidence>
<evidence type="ECO:0000313" key="11">
    <source>
        <dbReference type="EMBL" id="PWV63264.1"/>
    </source>
</evidence>
<sequence length="247" mass="26513">MDLLSVFGLLLAIAAVLGGHLLEGGHIAALINPPAFIIVVLGTLAASLLGSPLPVFRGALRRLRWVFRPPQHSFEATITKIVGWSHVARRGGLLGLEDLIEREDDPFTAKALQMLVDGGEPELIRQTMEMELSAREDFEYRTARVFESMGGYAPTIGILGAVLGLIHVMENLADPSKLGGGIAAAFVATVYGVGLANLVFLPIASKLKHIIHGQSQLGEMVIEGIIAIASGENPRNIELRLRGFIQE</sequence>
<comment type="caution">
    <text evidence="11">The sequence shown here is derived from an EMBL/GenBank/DDBJ whole genome shotgun (WGS) entry which is preliminary data.</text>
</comment>
<organism evidence="11 12">
    <name type="scientific">Plasticicumulans acidivorans</name>
    <dbReference type="NCBI Taxonomy" id="886464"/>
    <lineage>
        <taxon>Bacteria</taxon>
        <taxon>Pseudomonadati</taxon>
        <taxon>Pseudomonadota</taxon>
        <taxon>Gammaproteobacteria</taxon>
        <taxon>Candidatus Competibacteraceae</taxon>
        <taxon>Plasticicumulans</taxon>
    </lineage>
</organism>
<evidence type="ECO:0000313" key="12">
    <source>
        <dbReference type="Proteomes" id="UP000246569"/>
    </source>
</evidence>
<evidence type="ECO:0000256" key="4">
    <source>
        <dbReference type="ARBA" id="ARBA00022779"/>
    </source>
</evidence>
<comment type="subcellular location">
    <subcellularLocation>
        <location evidence="1">Cell membrane</location>
        <topology evidence="1">Multi-pass membrane protein</topology>
    </subcellularLocation>
    <subcellularLocation>
        <location evidence="7">Membrane</location>
        <topology evidence="7">Multi-pass membrane protein</topology>
    </subcellularLocation>
</comment>